<name>A0A8S5RIU8_9VIRU</name>
<evidence type="ECO:0000313" key="1">
    <source>
        <dbReference type="EMBL" id="DAE31326.1"/>
    </source>
</evidence>
<protein>
    <submittedName>
        <fullName evidence="1">Tail protein</fullName>
    </submittedName>
</protein>
<dbReference type="EMBL" id="BK059107">
    <property type="protein sequence ID" value="DAE31326.1"/>
    <property type="molecule type" value="Genomic_DNA"/>
</dbReference>
<sequence>MELYTNIRNYRNMIRVYSGGKSVNLPTSQESYHEVSVGAIPKVVVETTSNQELNIGIGAYCTFRGEKYYLFTAPEVVKKSNREYQYKLAFYGEGQRLALTKFKFLVDNPSDVRLKFSLSGTPRFFLEQIVRCMGGEWKIGTCLEATSQVLSFNHEDCLASLVRIAEAFKTEWRVEGKTIHLCKVEGDKTKAIPLSYGRGNGVLPGLSVENDNEHTPVGKLYVQGGDRNIDPNVYGSRTLHLPKSKQIVFEGHTYVSDSKGESLSIDGITLDGRREDSYDGTNVYPQRVGVISGVERTKEGHYNILDKDCDVDYAKYRIAGEKATVTFQSGRLGGRTFDIAQDKEVLKYDHSTKRFLLVSSEEDGLTLPEPKAFYPEVGDKYAVFGVRLPNEYLVKAEEELMKSAIRYFHEALQPKVTYKAELDGIYAQKNWGAIGSKLVLGQFVHLTDTELNIDDKVRITAIRTKLSKEYKPQITLSNNIQAPSFSSTLGKLESEEVQRHEEVKQVRREASRSYAQASAISEGIVKALLKNFTESINPLMVKTMQLLVGDPSLQFVFIDRKGSDRITSLEVSYDSGREVLSVPSSVLRHMTIGISSISSKHDKSEYKEWDVSNLEYSVRKDVGLLYLYARCNKTSREASFVALEDAVGMEYESGYYHFLVGILGGPPDRSFTRLYGFTEISPGQIRTEKIGTPDGSAYFDLVSGIIASKMIRFIHPDGSEHPYHHNDYLHKAIADGSTDILGGLLLASLIGAKDDKGIVRSYLAGDMAKPAFAAGVTDFGKPTEKAITEINHDGTGHIGAMHIEQGGRVASFKQDGKEIVRIGGAQTPLEQLLGGAGQNDTGERPFYKVEYKQSSFDYDTKIVSLGTMSLRVLHDGSYVEVVLPWDISVRNENVGKTKIESKAMIKVTITNSKDEVVGEVYREWLRSPSDGGWLSRINHPHTITLRGLKNDIYLLSIEARISMQIIEGDRYGASPSYTHFSSKPFNARYTIKGVNKGVKEMVLGDNGLSVFLEFAKFLYINSNPSSQYPFVVLRGKTDMPGVLLAGQVNVSGGNVEFERVWGAYGKGCTIQRVANGVYRITHSIGHHGYIVVANSLGAGAQTASAGRITDTTFDITTKHHDDSWNIINFSFIVIGDNYKQ</sequence>
<reference evidence="1" key="1">
    <citation type="journal article" date="2021" name="Proc. Natl. Acad. Sci. U.S.A.">
        <title>A Catalog of Tens of Thousands of Viruses from Human Metagenomes Reveals Hidden Associations with Chronic Diseases.</title>
        <authorList>
            <person name="Tisza M.J."/>
            <person name="Buck C.B."/>
        </authorList>
    </citation>
    <scope>NUCLEOTIDE SEQUENCE</scope>
    <source>
        <strain evidence="1">CtDJ83</strain>
    </source>
</reference>
<accession>A0A8S5RIU8</accession>
<organism evidence="1">
    <name type="scientific">virus sp. ctDJ83</name>
    <dbReference type="NCBI Taxonomy" id="2827625"/>
    <lineage>
        <taxon>Viruses</taxon>
    </lineage>
</organism>
<proteinExistence type="predicted"/>